<dbReference type="GO" id="GO:0009279">
    <property type="term" value="C:cell outer membrane"/>
    <property type="evidence" value="ECO:0007669"/>
    <property type="project" value="UniProtKB-UniRule"/>
</dbReference>
<name>A0A1M5AGB5_9BACT</name>
<dbReference type="Gene3D" id="2.40.160.50">
    <property type="entry name" value="membrane protein fhac: a member of the omp85/tpsb transporter family"/>
    <property type="match status" value="1"/>
</dbReference>
<evidence type="ECO:0000259" key="9">
    <source>
        <dbReference type="PROSITE" id="PS51779"/>
    </source>
</evidence>
<keyword evidence="5" id="KW-0472">Membrane</keyword>
<dbReference type="NCBIfam" id="TIGR03303">
    <property type="entry name" value="OM_YaeT"/>
    <property type="match status" value="1"/>
</dbReference>
<proteinExistence type="predicted"/>
<keyword evidence="6" id="KW-0998">Cell outer membrane</keyword>
<dbReference type="STRING" id="1484053.SAMN05444274_104317"/>
<dbReference type="Pfam" id="PF01103">
    <property type="entry name" value="Omp85"/>
    <property type="match status" value="1"/>
</dbReference>
<evidence type="ECO:0000256" key="6">
    <source>
        <dbReference type="ARBA" id="ARBA00023237"/>
    </source>
</evidence>
<keyword evidence="3" id="KW-0812">Transmembrane</keyword>
<feature type="domain" description="POTRA" evidence="9">
    <location>
        <begin position="42"/>
        <end position="116"/>
    </location>
</feature>
<comment type="subcellular location">
    <subcellularLocation>
        <location evidence="1">Membrane</location>
    </subcellularLocation>
</comment>
<dbReference type="EMBL" id="FQUM01000004">
    <property type="protein sequence ID" value="SHF29293.1"/>
    <property type="molecule type" value="Genomic_DNA"/>
</dbReference>
<evidence type="ECO:0000256" key="7">
    <source>
        <dbReference type="NCBIfam" id="TIGR03303"/>
    </source>
</evidence>
<evidence type="ECO:0000313" key="11">
    <source>
        <dbReference type="Proteomes" id="UP000184164"/>
    </source>
</evidence>
<dbReference type="PIRSF" id="PIRSF006076">
    <property type="entry name" value="OM_assembly_OMP85"/>
    <property type="match status" value="1"/>
</dbReference>
<dbReference type="OrthoDB" id="9802086at2"/>
<protein>
    <recommendedName>
        <fullName evidence="7">Outer membrane protein assembly factor BamA</fullName>
    </recommendedName>
</protein>
<dbReference type="Proteomes" id="UP000184164">
    <property type="component" value="Unassembled WGS sequence"/>
</dbReference>
<dbReference type="GO" id="GO:0071709">
    <property type="term" value="P:membrane assembly"/>
    <property type="evidence" value="ECO:0007669"/>
    <property type="project" value="InterPro"/>
</dbReference>
<keyword evidence="2" id="KW-1134">Transmembrane beta strand</keyword>
<keyword evidence="4" id="KW-0677">Repeat</keyword>
<keyword evidence="11" id="KW-1185">Reference proteome</keyword>
<feature type="signal peptide" evidence="8">
    <location>
        <begin position="1"/>
        <end position="21"/>
    </location>
</feature>
<evidence type="ECO:0000256" key="4">
    <source>
        <dbReference type="ARBA" id="ARBA00022737"/>
    </source>
</evidence>
<evidence type="ECO:0000256" key="2">
    <source>
        <dbReference type="ARBA" id="ARBA00022452"/>
    </source>
</evidence>
<keyword evidence="8" id="KW-0732">Signal</keyword>
<dbReference type="InterPro" id="IPR023707">
    <property type="entry name" value="OM_assembly_BamA"/>
</dbReference>
<dbReference type="AlphaFoldDB" id="A0A1M5AGB5"/>
<organism evidence="10 11">
    <name type="scientific">Mariniphaga anaerophila</name>
    <dbReference type="NCBI Taxonomy" id="1484053"/>
    <lineage>
        <taxon>Bacteria</taxon>
        <taxon>Pseudomonadati</taxon>
        <taxon>Bacteroidota</taxon>
        <taxon>Bacteroidia</taxon>
        <taxon>Marinilabiliales</taxon>
        <taxon>Prolixibacteraceae</taxon>
        <taxon>Mariniphaga</taxon>
    </lineage>
</organism>
<dbReference type="InterPro" id="IPR010827">
    <property type="entry name" value="BamA/TamA_POTRA"/>
</dbReference>
<feature type="chain" id="PRO_5012477204" description="Outer membrane protein assembly factor BamA" evidence="8">
    <location>
        <begin position="22"/>
        <end position="906"/>
    </location>
</feature>
<dbReference type="Gene3D" id="3.10.20.310">
    <property type="entry name" value="membrane protein fhac"/>
    <property type="match status" value="5"/>
</dbReference>
<accession>A0A1M5AGB5</accession>
<dbReference type="Pfam" id="PF07244">
    <property type="entry name" value="POTRA"/>
    <property type="match status" value="5"/>
</dbReference>
<evidence type="ECO:0000256" key="5">
    <source>
        <dbReference type="ARBA" id="ARBA00023136"/>
    </source>
</evidence>
<evidence type="ECO:0000256" key="8">
    <source>
        <dbReference type="SAM" id="SignalP"/>
    </source>
</evidence>
<dbReference type="PROSITE" id="PS51779">
    <property type="entry name" value="POTRA"/>
    <property type="match status" value="1"/>
</dbReference>
<sequence>MIRMRKLIISLLFFIVVAAPAAVGQITDDSSFSVYYASPGKYTIADIQISGIKYLDKTVLIQLSGLTVGQTIEVPGEAVTNAIKKLWQQGLFSDVKITASKVVDDDIWLDIYLQERPRLADVNFFGVSKSEKDDITEKVLLLKGSQVTDNQVNNAERTIKNIFLAKGFLNTEVNIVQRDDTAQNNSIILDIYVDKKEKVKVNDVLIHGNEAIPDVVLERSMKKTNARKLRNFFRTKKYLEEEYDKDKVNLVSKYNEKGYRDAIIENDTVYQVEVGKKNKPRVNVELWVDEGDKYYFGDIRWVGNTVYPSDYLSGYLGIERGDIFNQSILEKRLFDNDEGLNNLYLNKGYLFFDLQPIEVNVNNDTINYEMRIREGKQATIDKVLISGNTKTHEHVARREIRTYPGDLFSKEAIIRSVRELAQLGHFDPEAINPDVRPKPEDGTVDVEYQLQEKANDQVELSGGWGAGMFVGSVGLKFANFSVRNILNKEAWKPLPTGDGQTLSLRYQRSGSYYRTMSLSFIEPWLGGKKPNSFSLSLSHSRVNYSANKYYQSYNPYYGGYGSGYGGYPYYGSGYGSSYYGGGYYGGGYNPYGSYYGAYPQYSYNYGSEDENSENDQIWETTALAMGYGYRLSFPDDYFTVYHELSLEHYRLQNMGSTFYFLADDETGQVNGKFNNLSFKTVFGRNSIDNPLYSRRGSQFSLSLKATPPFSLLSGKDYSPTSDMTNKERYKWIEYHKWLFKGQVFSPLTKNTNLVLRTAVEMGFLGYYNSHVLSPFEGFMVGGSGMSGYNFYGTDYVALRGYKDYSLSRERSGSKMYNKFTMELRYPVTLKPSATIYALTFLEAGNADMSFQEYNPFKLYRSAGVGVRIFLPMFGLMGIDWGYGFDDVPWSSDANGSQFHFVIGQQF</sequence>
<evidence type="ECO:0000256" key="3">
    <source>
        <dbReference type="ARBA" id="ARBA00022692"/>
    </source>
</evidence>
<reference evidence="10 11" key="1">
    <citation type="submission" date="2016-11" db="EMBL/GenBank/DDBJ databases">
        <authorList>
            <person name="Jaros S."/>
            <person name="Januszkiewicz K."/>
            <person name="Wedrychowicz H."/>
        </authorList>
    </citation>
    <scope>NUCLEOTIDE SEQUENCE [LARGE SCALE GENOMIC DNA]</scope>
    <source>
        <strain evidence="10 11">DSM 26910</strain>
    </source>
</reference>
<gene>
    <name evidence="10" type="ORF">SAMN05444274_104317</name>
</gene>
<evidence type="ECO:0000256" key="1">
    <source>
        <dbReference type="ARBA" id="ARBA00004370"/>
    </source>
</evidence>
<dbReference type="InterPro" id="IPR000184">
    <property type="entry name" value="Bac_surfAg_D15"/>
</dbReference>
<evidence type="ECO:0000313" key="10">
    <source>
        <dbReference type="EMBL" id="SHF29293.1"/>
    </source>
</evidence>
<dbReference type="InterPro" id="IPR034746">
    <property type="entry name" value="POTRA"/>
</dbReference>